<comment type="caution">
    <text evidence="1">The sequence shown here is derived from an EMBL/GenBank/DDBJ whole genome shotgun (WGS) entry which is preliminary data.</text>
</comment>
<keyword evidence="2" id="KW-1185">Reference proteome</keyword>
<accession>A0AAU9VYB1</accession>
<protein>
    <submittedName>
        <fullName evidence="1">Uncharacterized protein</fullName>
    </submittedName>
</protein>
<proteinExistence type="predicted"/>
<dbReference type="Proteomes" id="UP001159428">
    <property type="component" value="Unassembled WGS sequence"/>
</dbReference>
<dbReference type="EMBL" id="CALNXJ010000004">
    <property type="protein sequence ID" value="CAH3038535.1"/>
    <property type="molecule type" value="Genomic_DNA"/>
</dbReference>
<gene>
    <name evidence="1" type="ORF">PMEA_00021749</name>
</gene>
<sequence length="203" mass="24141">MKWLFQYKAKANVTPDETFPQEISAIKSHAEEQYVSALVRFHQRRLVSRKNKLEKANIAKSRSQYNVNTRERSRSPLRNTVNADVDRIDKIENQLSELKDLICTRFQSDNKHVEKYNSKKYTTQASDYRKGEKNKIYLKNLSDNTLTDHQVTVLAKGLKFIETPVTNENKIRQQLLRDFEQFARRMRLRYIFHGNDKEPHPFH</sequence>
<organism evidence="1 2">
    <name type="scientific">Pocillopora meandrina</name>
    <dbReference type="NCBI Taxonomy" id="46732"/>
    <lineage>
        <taxon>Eukaryota</taxon>
        <taxon>Metazoa</taxon>
        <taxon>Cnidaria</taxon>
        <taxon>Anthozoa</taxon>
        <taxon>Hexacorallia</taxon>
        <taxon>Scleractinia</taxon>
        <taxon>Astrocoeniina</taxon>
        <taxon>Pocilloporidae</taxon>
        <taxon>Pocillopora</taxon>
    </lineage>
</organism>
<evidence type="ECO:0000313" key="1">
    <source>
        <dbReference type="EMBL" id="CAH3038535.1"/>
    </source>
</evidence>
<evidence type="ECO:0000313" key="2">
    <source>
        <dbReference type="Proteomes" id="UP001159428"/>
    </source>
</evidence>
<name>A0AAU9VYB1_9CNID</name>
<reference evidence="1 2" key="1">
    <citation type="submission" date="2022-05" db="EMBL/GenBank/DDBJ databases">
        <authorList>
            <consortium name="Genoscope - CEA"/>
            <person name="William W."/>
        </authorList>
    </citation>
    <scope>NUCLEOTIDE SEQUENCE [LARGE SCALE GENOMIC DNA]</scope>
</reference>
<dbReference type="AlphaFoldDB" id="A0AAU9VYB1"/>
<feature type="non-terminal residue" evidence="1">
    <location>
        <position position="203"/>
    </location>
</feature>